<dbReference type="InterPro" id="IPR000551">
    <property type="entry name" value="MerR-type_HTH_dom"/>
</dbReference>
<protein>
    <submittedName>
        <fullName evidence="3">MerR family transcriptional regulator</fullName>
    </submittedName>
</protein>
<evidence type="ECO:0000313" key="4">
    <source>
        <dbReference type="Proteomes" id="UP001596104"/>
    </source>
</evidence>
<dbReference type="PANTHER" id="PTHR30204">
    <property type="entry name" value="REDOX-CYCLING DRUG-SENSING TRANSCRIPTIONAL ACTIVATOR SOXR"/>
    <property type="match status" value="1"/>
</dbReference>
<keyword evidence="1" id="KW-0238">DNA-binding</keyword>
<gene>
    <name evidence="3" type="ORF">ACFPPC_19135</name>
</gene>
<dbReference type="Proteomes" id="UP001596104">
    <property type="component" value="Unassembled WGS sequence"/>
</dbReference>
<evidence type="ECO:0000259" key="2">
    <source>
        <dbReference type="PROSITE" id="PS50937"/>
    </source>
</evidence>
<proteinExistence type="predicted"/>
<dbReference type="Pfam" id="PF13411">
    <property type="entry name" value="MerR_1"/>
    <property type="match status" value="1"/>
</dbReference>
<dbReference type="SUPFAM" id="SSF46955">
    <property type="entry name" value="Putative DNA-binding domain"/>
    <property type="match status" value="1"/>
</dbReference>
<sequence length="306" mass="34209">MTTSDQRYTIGELARLCGLPVRRIRFYSDKGLLPPATRTMANYRVYSDADAARLDLIQALRAMGVGLAAIRGILARKGSLAGLLQLRLSALEAEIAGKRRIAATLRAALRHPEPTPDDLRRLWTMTSLSNADMRSLTERFYDKVTGDRMNPEWRQKAIAAGVPELPDDPTPEQIDAFAELRAMLSDESVIASAKADAELMWTPDFDPAAYHAAAERIFADVRKALAAGEAPDSQTGRAIAGDWLEASAKAMKREPDEAFRAWHLDQYRRHHERSLRYQQLLATLRGEAAPGREWWWINEAMTALIV</sequence>
<dbReference type="SMART" id="SM00422">
    <property type="entry name" value="HTH_MERR"/>
    <property type="match status" value="1"/>
</dbReference>
<dbReference type="Gene3D" id="1.10.1660.10">
    <property type="match status" value="1"/>
</dbReference>
<dbReference type="CDD" id="cd01106">
    <property type="entry name" value="HTH_TipAL-Mta"/>
    <property type="match status" value="1"/>
</dbReference>
<dbReference type="PANTHER" id="PTHR30204:SF93">
    <property type="entry name" value="HTH MERR-TYPE DOMAIN-CONTAINING PROTEIN"/>
    <property type="match status" value="1"/>
</dbReference>
<accession>A0ABW0HEF3</accession>
<feature type="domain" description="HTH merR-type" evidence="2">
    <location>
        <begin position="7"/>
        <end position="76"/>
    </location>
</feature>
<dbReference type="InterPro" id="IPR009061">
    <property type="entry name" value="DNA-bd_dom_put_sf"/>
</dbReference>
<reference evidence="4" key="1">
    <citation type="journal article" date="2019" name="Int. J. Syst. Evol. Microbiol.">
        <title>The Global Catalogue of Microorganisms (GCM) 10K type strain sequencing project: providing services to taxonomists for standard genome sequencing and annotation.</title>
        <authorList>
            <consortium name="The Broad Institute Genomics Platform"/>
            <consortium name="The Broad Institute Genome Sequencing Center for Infectious Disease"/>
            <person name="Wu L."/>
            <person name="Ma J."/>
        </authorList>
    </citation>
    <scope>NUCLEOTIDE SEQUENCE [LARGE SCALE GENOMIC DNA]</scope>
    <source>
        <strain evidence="4">CGMCC 1.16326</strain>
    </source>
</reference>
<dbReference type="PRINTS" id="PR00040">
    <property type="entry name" value="HTHMERR"/>
</dbReference>
<evidence type="ECO:0000256" key="1">
    <source>
        <dbReference type="ARBA" id="ARBA00023125"/>
    </source>
</evidence>
<comment type="caution">
    <text evidence="3">The sequence shown here is derived from an EMBL/GenBank/DDBJ whole genome shotgun (WGS) entry which is preliminary data.</text>
</comment>
<keyword evidence="4" id="KW-1185">Reference proteome</keyword>
<dbReference type="InterPro" id="IPR047057">
    <property type="entry name" value="MerR_fam"/>
</dbReference>
<name>A0ABW0HEF3_9HYPH</name>
<dbReference type="PROSITE" id="PS50937">
    <property type="entry name" value="HTH_MERR_2"/>
    <property type="match status" value="1"/>
</dbReference>
<organism evidence="3 4">
    <name type="scientific">Bosea vestrisii</name>
    <dbReference type="NCBI Taxonomy" id="151416"/>
    <lineage>
        <taxon>Bacteria</taxon>
        <taxon>Pseudomonadati</taxon>
        <taxon>Pseudomonadota</taxon>
        <taxon>Alphaproteobacteria</taxon>
        <taxon>Hyphomicrobiales</taxon>
        <taxon>Boseaceae</taxon>
        <taxon>Bosea</taxon>
    </lineage>
</organism>
<dbReference type="EMBL" id="JBHSLV010000032">
    <property type="protein sequence ID" value="MFC5394757.1"/>
    <property type="molecule type" value="Genomic_DNA"/>
</dbReference>
<evidence type="ECO:0000313" key="3">
    <source>
        <dbReference type="EMBL" id="MFC5394757.1"/>
    </source>
</evidence>
<dbReference type="RefSeq" id="WP_377010258.1">
    <property type="nucleotide sequence ID" value="NZ_JBHSLV010000032.1"/>
</dbReference>